<sequence length="417" mass="49107">MKKAFLLLFMFTFLSKVNSQVFEVIPPKHIKTVQLLSSENEFNGTPIIRLGSGFTLSFDDIRAAEEDYYYVIEHFNYDWTPSKLSKNEYIDGFDNQRIFDYTNSFNTLQSYSHYELKIPNQNVRSINVSGNYKIKILNYNGDTVFSRRFIVYENLAKVPVEIRRSRDLEYIREKQVVYFSVNSEDLIFRNPEQTIKTTIIQNNDLNEAIYGLKPQYTSGNNLIYRYDEEASFWGGNEYRFFDNSDIRLASQGIDRIELGKELYNTYLRVHGPRYNNKYVFNPDINGGFKINTQQGDDKRREAEYAWVHFRLNEDKQENGGEFHLYGRFNNYVIDDDTHLVYNEASRLYETKLLLKQGFYNFKYVYLSPEGNFDSGYVSGNHDVTENDYTVLVYYREIGARFDRLIGVGSGNSRNIIN</sequence>
<evidence type="ECO:0000313" key="3">
    <source>
        <dbReference type="Proteomes" id="UP000599179"/>
    </source>
</evidence>
<evidence type="ECO:0000259" key="1">
    <source>
        <dbReference type="Pfam" id="PF17116"/>
    </source>
</evidence>
<accession>A0ABQ1SF51</accession>
<dbReference type="InterPro" id="IPR031345">
    <property type="entry name" value="T9SS_Plug_N"/>
</dbReference>
<feature type="domain" description="Type 9 secretion system plug protein N-terminal" evidence="1">
    <location>
        <begin position="30"/>
        <end position="153"/>
    </location>
</feature>
<organism evidence="2 3">
    <name type="scientific">Psychroflexus planctonicus</name>
    <dbReference type="NCBI Taxonomy" id="1526575"/>
    <lineage>
        <taxon>Bacteria</taxon>
        <taxon>Pseudomonadati</taxon>
        <taxon>Bacteroidota</taxon>
        <taxon>Flavobacteriia</taxon>
        <taxon>Flavobacteriales</taxon>
        <taxon>Flavobacteriaceae</taxon>
        <taxon>Psychroflexus</taxon>
    </lineage>
</organism>
<dbReference type="Pfam" id="PF17116">
    <property type="entry name" value="T9SS_plug_1st"/>
    <property type="match status" value="1"/>
</dbReference>
<evidence type="ECO:0000313" key="2">
    <source>
        <dbReference type="EMBL" id="GGE35828.1"/>
    </source>
</evidence>
<protein>
    <submittedName>
        <fullName evidence="2">DUF5103 domain-containing protein</fullName>
    </submittedName>
</protein>
<dbReference type="EMBL" id="BMGM01000006">
    <property type="protein sequence ID" value="GGE35828.1"/>
    <property type="molecule type" value="Genomic_DNA"/>
</dbReference>
<proteinExistence type="predicted"/>
<dbReference type="RefSeq" id="WP_188458490.1">
    <property type="nucleotide sequence ID" value="NZ_BMGM01000006.1"/>
</dbReference>
<gene>
    <name evidence="2" type="ORF">GCM10010832_15000</name>
</gene>
<keyword evidence="3" id="KW-1185">Reference proteome</keyword>
<name>A0ABQ1SF51_9FLAO</name>
<reference evidence="3" key="1">
    <citation type="journal article" date="2019" name="Int. J. Syst. Evol. Microbiol.">
        <title>The Global Catalogue of Microorganisms (GCM) 10K type strain sequencing project: providing services to taxonomists for standard genome sequencing and annotation.</title>
        <authorList>
            <consortium name="The Broad Institute Genomics Platform"/>
            <consortium name="The Broad Institute Genome Sequencing Center for Infectious Disease"/>
            <person name="Wu L."/>
            <person name="Ma J."/>
        </authorList>
    </citation>
    <scope>NUCLEOTIDE SEQUENCE [LARGE SCALE GENOMIC DNA]</scope>
    <source>
        <strain evidence="3">CGMCC 1.12931</strain>
    </source>
</reference>
<dbReference type="Proteomes" id="UP000599179">
    <property type="component" value="Unassembled WGS sequence"/>
</dbReference>
<comment type="caution">
    <text evidence="2">The sequence shown here is derived from an EMBL/GenBank/DDBJ whole genome shotgun (WGS) entry which is preliminary data.</text>
</comment>